<evidence type="ECO:0000256" key="1">
    <source>
        <dbReference type="ARBA" id="ARBA00001947"/>
    </source>
</evidence>
<comment type="similarity">
    <text evidence="2">Belongs to the metallo-dependent hydrolases superfamily. Hydantoinase/dihydropyrimidinase family.</text>
</comment>
<dbReference type="Pfam" id="PF01979">
    <property type="entry name" value="Amidohydro_1"/>
    <property type="match status" value="1"/>
</dbReference>
<feature type="region of interest" description="Disordered" evidence="10">
    <location>
        <begin position="528"/>
        <end position="573"/>
    </location>
</feature>
<dbReference type="EC" id="3.5.2.2" evidence="8"/>
<dbReference type="FunFam" id="3.20.20.140:FF:000001">
    <property type="entry name" value="Dihydropyrimidinase like 3"/>
    <property type="match status" value="1"/>
</dbReference>
<comment type="catalytic activity">
    <reaction evidence="7">
        <text>5,6-dihydrouracil + H2O = 3-(carbamoylamino)propanoate + H(+)</text>
        <dbReference type="Rhea" id="RHEA:16121"/>
        <dbReference type="ChEBI" id="CHEBI:11892"/>
        <dbReference type="ChEBI" id="CHEBI:15377"/>
        <dbReference type="ChEBI" id="CHEBI:15378"/>
        <dbReference type="ChEBI" id="CHEBI:15901"/>
        <dbReference type="EC" id="3.5.2.2"/>
    </reaction>
</comment>
<dbReference type="NCBIfam" id="TIGR02033">
    <property type="entry name" value="D-hydantoinase"/>
    <property type="match status" value="1"/>
</dbReference>
<organism evidence="12 13">
    <name type="scientific">Acanthoscelides obtectus</name>
    <name type="common">Bean weevil</name>
    <name type="synonym">Bruchus obtectus</name>
    <dbReference type="NCBI Taxonomy" id="200917"/>
    <lineage>
        <taxon>Eukaryota</taxon>
        <taxon>Metazoa</taxon>
        <taxon>Ecdysozoa</taxon>
        <taxon>Arthropoda</taxon>
        <taxon>Hexapoda</taxon>
        <taxon>Insecta</taxon>
        <taxon>Pterygota</taxon>
        <taxon>Neoptera</taxon>
        <taxon>Endopterygota</taxon>
        <taxon>Coleoptera</taxon>
        <taxon>Polyphaga</taxon>
        <taxon>Cucujiformia</taxon>
        <taxon>Chrysomeloidea</taxon>
        <taxon>Chrysomelidae</taxon>
        <taxon>Bruchinae</taxon>
        <taxon>Bruchini</taxon>
        <taxon>Acanthoscelides</taxon>
    </lineage>
</organism>
<evidence type="ECO:0000256" key="6">
    <source>
        <dbReference type="ARBA" id="ARBA00022833"/>
    </source>
</evidence>
<dbReference type="SUPFAM" id="SSF51338">
    <property type="entry name" value="Composite domain of metallo-dependent hydrolases"/>
    <property type="match status" value="2"/>
</dbReference>
<evidence type="ECO:0000313" key="12">
    <source>
        <dbReference type="EMBL" id="CAH1984060.1"/>
    </source>
</evidence>
<dbReference type="InterPro" id="IPR006680">
    <property type="entry name" value="Amidohydro-rel"/>
</dbReference>
<feature type="modified residue" description="N6-carboxylysine" evidence="9">
    <location>
        <position position="167"/>
    </location>
</feature>
<dbReference type="Proteomes" id="UP001152888">
    <property type="component" value="Unassembled WGS sequence"/>
</dbReference>
<dbReference type="GO" id="GO:0004157">
    <property type="term" value="F:dihydropyrimidinase activity"/>
    <property type="evidence" value="ECO:0007669"/>
    <property type="project" value="UniProtKB-EC"/>
</dbReference>
<feature type="domain" description="Amidohydrolase-related" evidence="11">
    <location>
        <begin position="66"/>
        <end position="453"/>
    </location>
</feature>
<evidence type="ECO:0000259" key="11">
    <source>
        <dbReference type="Pfam" id="PF01979"/>
    </source>
</evidence>
<evidence type="ECO:0000256" key="4">
    <source>
        <dbReference type="ARBA" id="ARBA00022723"/>
    </source>
</evidence>
<dbReference type="SUPFAM" id="SSF51556">
    <property type="entry name" value="Metallo-dependent hydrolases"/>
    <property type="match status" value="1"/>
</dbReference>
<keyword evidence="13" id="KW-1185">Reference proteome</keyword>
<feature type="compositionally biased region" description="Polar residues" evidence="10">
    <location>
        <begin position="538"/>
        <end position="547"/>
    </location>
</feature>
<accession>A0A9P0PFH5</accession>
<dbReference type="OrthoDB" id="10258955at2759"/>
<keyword evidence="4" id="KW-0479">Metal-binding</keyword>
<dbReference type="PANTHER" id="PTHR11647:SF1">
    <property type="entry name" value="COLLAPSIN RESPONSE MEDIATOR PROTEIN"/>
    <property type="match status" value="1"/>
</dbReference>
<comment type="PTM">
    <text evidence="9">Carbamylation allows a single lysine to coordinate two divalent metal cations.</text>
</comment>
<evidence type="ECO:0000256" key="8">
    <source>
        <dbReference type="ARBA" id="ARBA00039113"/>
    </source>
</evidence>
<evidence type="ECO:0000256" key="2">
    <source>
        <dbReference type="ARBA" id="ARBA00008829"/>
    </source>
</evidence>
<comment type="cofactor">
    <cofactor evidence="1">
        <name>Zn(2+)</name>
        <dbReference type="ChEBI" id="CHEBI:29105"/>
    </cofactor>
</comment>
<evidence type="ECO:0000256" key="10">
    <source>
        <dbReference type="SAM" id="MobiDB-lite"/>
    </source>
</evidence>
<dbReference type="PANTHER" id="PTHR11647">
    <property type="entry name" value="HYDRANTOINASE/DIHYDROPYRIMIDINASE FAMILY MEMBER"/>
    <property type="match status" value="1"/>
</dbReference>
<evidence type="ECO:0000256" key="7">
    <source>
        <dbReference type="ARBA" id="ARBA00036696"/>
    </source>
</evidence>
<comment type="caution">
    <text evidence="12">The sequence shown here is derived from an EMBL/GenBank/DDBJ whole genome shotgun (WGS) entry which is preliminary data.</text>
</comment>
<evidence type="ECO:0000256" key="9">
    <source>
        <dbReference type="PIRSR" id="PIRSR611778-50"/>
    </source>
</evidence>
<name>A0A9P0PFH5_ACAOB</name>
<dbReference type="InterPro" id="IPR032466">
    <property type="entry name" value="Metal_Hydrolase"/>
</dbReference>
<evidence type="ECO:0000256" key="5">
    <source>
        <dbReference type="ARBA" id="ARBA00022801"/>
    </source>
</evidence>
<dbReference type="Gene3D" id="3.20.20.140">
    <property type="entry name" value="Metal-dependent hydrolases"/>
    <property type="match status" value="1"/>
</dbReference>
<dbReference type="Gene3D" id="2.30.40.10">
    <property type="entry name" value="Urease, subunit C, domain 1"/>
    <property type="match status" value="1"/>
</dbReference>
<dbReference type="GO" id="GO:0046872">
    <property type="term" value="F:metal ion binding"/>
    <property type="evidence" value="ECO:0007669"/>
    <property type="project" value="UniProtKB-KW"/>
</dbReference>
<gene>
    <name evidence="12" type="ORF">ACAOBT_LOCUS15887</name>
</gene>
<sequence length="573" mass="63388">MSTPVKKVPIHLQSSQTRLLIKNGKIVNENEITDGDIYIEDGVIKQLGRNLIIPGGTRTIDARGRYVMPGGIDPHTHFEFEFMGTKSVDDFYHGTKAAIAGGTTTIIDFAFPKPGESPLDAYHTYRLKADGKVCCDYGLHVCLTGWSDQVKKDMDLLCRDHGVNSFKLFMCYDFMVDDGELYSAFEHCKNLGAIAQVHAENGKIIIKNAEKLIAKGVTGPEGHEISRPEEVEAEAVNRACVIAKQVDCPLYIVHMMSAEAVEALQSHRNRYGGNVYGETLACALAIDGRQCRHECFAHAAGHILSPPLRSNAQTPTMLMKFLQADILQVTGSDNCTFNQSQKALGKNDFRKIPNGVNGVEDRMSVIWEKGVHAGIIDPSRFVAITSTNAAKIYNLFPRKGVIAVGSDADIVIWNANETRTISAKTHHQAVDFNVFEGMTCHGVPEYVIVNGRVCVDEGQLRVAEGHGRFIETPVFPPYVYDPEKYITLLTEHKNGTVEQNTQNFQKIHLEQYSCETPTFPESVVNTPSCRGARPEGQRNIQESTFSVSEELDVDKKTSTRVRHPPGGKSSGFW</sequence>
<keyword evidence="5" id="KW-0378">Hydrolase</keyword>
<dbReference type="InterPro" id="IPR050378">
    <property type="entry name" value="Metallo-dep_Hydrolases_sf"/>
</dbReference>
<proteinExistence type="inferred from homology"/>
<dbReference type="EMBL" id="CAKOFQ010006949">
    <property type="protein sequence ID" value="CAH1984060.1"/>
    <property type="molecule type" value="Genomic_DNA"/>
</dbReference>
<keyword evidence="6" id="KW-0862">Zinc</keyword>
<evidence type="ECO:0000256" key="3">
    <source>
        <dbReference type="ARBA" id="ARBA00011881"/>
    </source>
</evidence>
<dbReference type="InterPro" id="IPR011778">
    <property type="entry name" value="Hydantoinase/dihydroPyrase"/>
</dbReference>
<dbReference type="CDD" id="cd01314">
    <property type="entry name" value="D-HYD"/>
    <property type="match status" value="1"/>
</dbReference>
<dbReference type="GO" id="GO:0005829">
    <property type="term" value="C:cytosol"/>
    <property type="evidence" value="ECO:0007669"/>
    <property type="project" value="TreeGrafter"/>
</dbReference>
<comment type="subunit">
    <text evidence="3">Homotetramer.</text>
</comment>
<protein>
    <recommendedName>
        <fullName evidence="8">dihydropyrimidinase</fullName>
        <ecNumber evidence="8">3.5.2.2</ecNumber>
    </recommendedName>
</protein>
<dbReference type="InterPro" id="IPR011059">
    <property type="entry name" value="Metal-dep_hydrolase_composite"/>
</dbReference>
<reference evidence="12" key="1">
    <citation type="submission" date="2022-03" db="EMBL/GenBank/DDBJ databases">
        <authorList>
            <person name="Sayadi A."/>
        </authorList>
    </citation>
    <scope>NUCLEOTIDE SEQUENCE</scope>
</reference>
<dbReference type="GO" id="GO:0006208">
    <property type="term" value="P:pyrimidine nucleobase catabolic process"/>
    <property type="evidence" value="ECO:0007669"/>
    <property type="project" value="TreeGrafter"/>
</dbReference>
<dbReference type="AlphaFoldDB" id="A0A9P0PFH5"/>
<evidence type="ECO:0000313" key="13">
    <source>
        <dbReference type="Proteomes" id="UP001152888"/>
    </source>
</evidence>